<evidence type="ECO:0000256" key="5">
    <source>
        <dbReference type="ARBA" id="ARBA00022525"/>
    </source>
</evidence>
<feature type="active site" description="Proton donor" evidence="9">
    <location>
        <position position="210"/>
    </location>
</feature>
<protein>
    <recommendedName>
        <fullName evidence="4 9">Enolase</fullName>
        <ecNumber evidence="3 9">4.2.1.11</ecNumber>
    </recommendedName>
    <alternativeName>
        <fullName evidence="9">2-phospho-D-glycerate hydro-lyase</fullName>
    </alternativeName>
    <alternativeName>
        <fullName evidence="9">2-phosphoglycerate dehydratase</fullName>
    </alternativeName>
</protein>
<feature type="binding site" evidence="9">
    <location>
        <position position="166"/>
    </location>
    <ligand>
        <name>(2R)-2-phosphoglycerate</name>
        <dbReference type="ChEBI" id="CHEBI:58289"/>
    </ligand>
</feature>
<comment type="caution">
    <text evidence="12">The sequence shown here is derived from an EMBL/GenBank/DDBJ whole genome shotgun (WGS) entry which is preliminary data.</text>
</comment>
<evidence type="ECO:0000256" key="3">
    <source>
        <dbReference type="ARBA" id="ARBA00012058"/>
    </source>
</evidence>
<dbReference type="SMART" id="SM01192">
    <property type="entry name" value="Enolase_C"/>
    <property type="match status" value="1"/>
</dbReference>
<dbReference type="SMART" id="SM01193">
    <property type="entry name" value="Enolase_N"/>
    <property type="match status" value="1"/>
</dbReference>
<dbReference type="PRINTS" id="PR00148">
    <property type="entry name" value="ENOLASE"/>
</dbReference>
<dbReference type="CDD" id="cd03313">
    <property type="entry name" value="enolase"/>
    <property type="match status" value="1"/>
</dbReference>
<dbReference type="InterPro" id="IPR020810">
    <property type="entry name" value="Enolase_C"/>
</dbReference>
<dbReference type="PIRSF" id="PIRSF001400">
    <property type="entry name" value="Enolase"/>
    <property type="match status" value="1"/>
</dbReference>
<gene>
    <name evidence="9 12" type="primary">eno</name>
    <name evidence="12" type="ORF">R7226_15415</name>
</gene>
<feature type="binding site" evidence="9">
    <location>
        <position position="338"/>
    </location>
    <ligand>
        <name>(2R)-2-phosphoglycerate</name>
        <dbReference type="ChEBI" id="CHEBI:58289"/>
    </ligand>
</feature>
<comment type="catalytic activity">
    <reaction evidence="9">
        <text>(2R)-2-phosphoglycerate = phosphoenolpyruvate + H2O</text>
        <dbReference type="Rhea" id="RHEA:10164"/>
        <dbReference type="ChEBI" id="CHEBI:15377"/>
        <dbReference type="ChEBI" id="CHEBI:58289"/>
        <dbReference type="ChEBI" id="CHEBI:58702"/>
        <dbReference type="EC" id="4.2.1.11"/>
    </reaction>
</comment>
<dbReference type="Gene3D" id="3.30.390.10">
    <property type="entry name" value="Enolase-like, N-terminal domain"/>
    <property type="match status" value="1"/>
</dbReference>
<dbReference type="Gene3D" id="3.20.20.120">
    <property type="entry name" value="Enolase-like C-terminal domain"/>
    <property type="match status" value="1"/>
</dbReference>
<organism evidence="12 13">
    <name type="scientific">Conexibacter stalactiti</name>
    <dbReference type="NCBI Taxonomy" id="1940611"/>
    <lineage>
        <taxon>Bacteria</taxon>
        <taxon>Bacillati</taxon>
        <taxon>Actinomycetota</taxon>
        <taxon>Thermoleophilia</taxon>
        <taxon>Solirubrobacterales</taxon>
        <taxon>Conexibacteraceae</taxon>
        <taxon>Conexibacter</taxon>
    </lineage>
</organism>
<dbReference type="SUPFAM" id="SSF54826">
    <property type="entry name" value="Enolase N-terminal domain-like"/>
    <property type="match status" value="1"/>
</dbReference>
<dbReference type="NCBIfam" id="TIGR01060">
    <property type="entry name" value="eno"/>
    <property type="match status" value="1"/>
</dbReference>
<dbReference type="InterPro" id="IPR000941">
    <property type="entry name" value="Enolase"/>
</dbReference>
<dbReference type="GO" id="GO:0004634">
    <property type="term" value="F:phosphopyruvate hydratase activity"/>
    <property type="evidence" value="ECO:0007669"/>
    <property type="project" value="UniProtKB-EC"/>
</dbReference>
<evidence type="ECO:0000256" key="2">
    <source>
        <dbReference type="ARBA" id="ARBA00009604"/>
    </source>
</evidence>
<proteinExistence type="inferred from homology"/>
<feature type="binding site" evidence="9">
    <location>
        <position position="313"/>
    </location>
    <ligand>
        <name>Mg(2+)</name>
        <dbReference type="ChEBI" id="CHEBI:18420"/>
    </ligand>
</feature>
<comment type="function">
    <text evidence="9">Catalyzes the reversible conversion of 2-phosphoglycerate (2-PG) into phosphoenolpyruvate (PEP). It is essential for the degradation of carbohydrates via glycolysis.</text>
</comment>
<dbReference type="Pfam" id="PF03952">
    <property type="entry name" value="Enolase_N"/>
    <property type="match status" value="1"/>
</dbReference>
<dbReference type="RefSeq" id="WP_318598076.1">
    <property type="nucleotide sequence ID" value="NZ_JAWSTH010000039.1"/>
</dbReference>
<evidence type="ECO:0000313" key="12">
    <source>
        <dbReference type="EMBL" id="MDW5595738.1"/>
    </source>
</evidence>
<dbReference type="PANTHER" id="PTHR11902">
    <property type="entry name" value="ENOLASE"/>
    <property type="match status" value="1"/>
</dbReference>
<evidence type="ECO:0000259" key="10">
    <source>
        <dbReference type="SMART" id="SM01192"/>
    </source>
</evidence>
<dbReference type="SFLD" id="SFLDF00002">
    <property type="entry name" value="enolase"/>
    <property type="match status" value="1"/>
</dbReference>
<keyword evidence="9" id="KW-0963">Cytoplasm</keyword>
<dbReference type="InterPro" id="IPR029017">
    <property type="entry name" value="Enolase-like_N"/>
</dbReference>
<evidence type="ECO:0000313" key="13">
    <source>
        <dbReference type="Proteomes" id="UP001284601"/>
    </source>
</evidence>
<dbReference type="SFLD" id="SFLDG00178">
    <property type="entry name" value="enolase"/>
    <property type="match status" value="1"/>
</dbReference>
<comment type="cofactor">
    <cofactor evidence="9">
        <name>Mg(2+)</name>
        <dbReference type="ChEBI" id="CHEBI:18420"/>
    </cofactor>
    <text evidence="9">Binds a second Mg(2+) ion via substrate during catalysis.</text>
</comment>
<keyword evidence="5 9" id="KW-0964">Secreted</keyword>
<feature type="binding site" evidence="9">
    <location>
        <position position="245"/>
    </location>
    <ligand>
        <name>Mg(2+)</name>
        <dbReference type="ChEBI" id="CHEBI:18420"/>
    </ligand>
</feature>
<evidence type="ECO:0000256" key="6">
    <source>
        <dbReference type="ARBA" id="ARBA00022842"/>
    </source>
</evidence>
<dbReference type="InterPro" id="IPR036849">
    <property type="entry name" value="Enolase-like_C_sf"/>
</dbReference>
<dbReference type="HAMAP" id="MF_00318">
    <property type="entry name" value="Enolase"/>
    <property type="match status" value="1"/>
</dbReference>
<evidence type="ECO:0000256" key="4">
    <source>
        <dbReference type="ARBA" id="ARBA00017068"/>
    </source>
</evidence>
<evidence type="ECO:0000256" key="7">
    <source>
        <dbReference type="ARBA" id="ARBA00023152"/>
    </source>
</evidence>
<feature type="binding site" evidence="9">
    <location>
        <position position="368"/>
    </location>
    <ligand>
        <name>(2R)-2-phosphoglycerate</name>
        <dbReference type="ChEBI" id="CHEBI:58289"/>
    </ligand>
</feature>
<feature type="binding site" evidence="9">
    <location>
        <position position="367"/>
    </location>
    <ligand>
        <name>(2R)-2-phosphoglycerate</name>
        <dbReference type="ChEBI" id="CHEBI:58289"/>
    </ligand>
</feature>
<dbReference type="EC" id="4.2.1.11" evidence="3 9"/>
<keyword evidence="13" id="KW-1185">Reference proteome</keyword>
<feature type="domain" description="Enolase C-terminal TIM barrel" evidence="10">
    <location>
        <begin position="142"/>
        <end position="425"/>
    </location>
</feature>
<evidence type="ECO:0000256" key="1">
    <source>
        <dbReference type="ARBA" id="ARBA00005031"/>
    </source>
</evidence>
<dbReference type="InterPro" id="IPR020811">
    <property type="entry name" value="Enolase_N"/>
</dbReference>
<keyword evidence="8 9" id="KW-0456">Lyase</keyword>
<dbReference type="Proteomes" id="UP001284601">
    <property type="component" value="Unassembled WGS sequence"/>
</dbReference>
<evidence type="ECO:0000256" key="8">
    <source>
        <dbReference type="ARBA" id="ARBA00023239"/>
    </source>
</evidence>
<dbReference type="SFLD" id="SFLDS00001">
    <property type="entry name" value="Enolase"/>
    <property type="match status" value="1"/>
</dbReference>
<reference evidence="13" key="1">
    <citation type="submission" date="2023-07" db="EMBL/GenBank/DDBJ databases">
        <title>Conexibacter stalactiti sp. nov., isolated from stalactites in a lava cave and emended description of the genus Conexibacter.</title>
        <authorList>
            <person name="Lee S.D."/>
        </authorList>
    </citation>
    <scope>NUCLEOTIDE SEQUENCE [LARGE SCALE GENOMIC DNA]</scope>
    <source>
        <strain evidence="13">KCTC 39840</strain>
    </source>
</reference>
<dbReference type="PANTHER" id="PTHR11902:SF1">
    <property type="entry name" value="ENOLASE"/>
    <property type="match status" value="1"/>
</dbReference>
<comment type="similarity">
    <text evidence="2 9">Belongs to the enolase family.</text>
</comment>
<sequence length="431" mass="45117">MTPSSAPTITRVRAREVLDCRGLPTVQVDLELDGAHLATADVPSGRSTGSNEARELRDGGSRFGGFGVLGAVGAVNGELADALVGRTVDSQRELDARLIALDGTPDKGRLGANALLPISLAFARAAAARTGQPLYRALNADAHVLPAPLVNLINGGKHASNDLDMQEVIVIPVGAGSMLEALQWSTEIDLALAEILLERFGKAALNTGDEGGFAPQLSRVEEALELLHEAVAAAGYASGCVYGLDAASTHWYDPATDRYTLAGETLDRDALIERYLTLIADYGIVTIEDPLQEEDFDGFAELTRASGIQIVADDLTVTNPARIERAVAAGAGNSLLWKVNQIGTLSEALDAANAAHRAGWTVVVSERSGETEDAIIADLVVALGAGQIKTGAPIRGERTAKYNRLLRIEEELGATARYAGDALPAPALSGT</sequence>
<evidence type="ECO:0000256" key="9">
    <source>
        <dbReference type="HAMAP-Rule" id="MF_00318"/>
    </source>
</evidence>
<dbReference type="EMBL" id="JAWSTH010000039">
    <property type="protein sequence ID" value="MDW5595738.1"/>
    <property type="molecule type" value="Genomic_DNA"/>
</dbReference>
<keyword evidence="6 9" id="KW-0460">Magnesium</keyword>
<keyword evidence="7 9" id="KW-0324">Glycolysis</keyword>
<comment type="subcellular location">
    <subcellularLocation>
        <location evidence="9">Cytoplasm</location>
    </subcellularLocation>
    <subcellularLocation>
        <location evidence="9">Secreted</location>
    </subcellularLocation>
    <subcellularLocation>
        <location evidence="9">Cell surface</location>
    </subcellularLocation>
    <text evidence="9">Fractions of enolase are present in both the cytoplasm and on the cell surface.</text>
</comment>
<feature type="binding site" evidence="9">
    <location>
        <position position="389"/>
    </location>
    <ligand>
        <name>(2R)-2-phosphoglycerate</name>
        <dbReference type="ChEBI" id="CHEBI:58289"/>
    </ligand>
</feature>
<dbReference type="SUPFAM" id="SSF51604">
    <property type="entry name" value="Enolase C-terminal domain-like"/>
    <property type="match status" value="1"/>
</dbReference>
<dbReference type="Pfam" id="PF00113">
    <property type="entry name" value="Enolase_C"/>
    <property type="match status" value="1"/>
</dbReference>
<keyword evidence="9" id="KW-0479">Metal-binding</keyword>
<accession>A0ABU4HR17</accession>
<name>A0ABU4HR17_9ACTN</name>
<comment type="pathway">
    <text evidence="1 9">Carbohydrate degradation; glycolysis; pyruvate from D-glyceraldehyde 3-phosphate: step 4/5.</text>
</comment>
<evidence type="ECO:0000259" key="11">
    <source>
        <dbReference type="SMART" id="SM01193"/>
    </source>
</evidence>
<feature type="binding site" evidence="9">
    <location>
        <position position="288"/>
    </location>
    <ligand>
        <name>Mg(2+)</name>
        <dbReference type="ChEBI" id="CHEBI:18420"/>
    </ligand>
</feature>
<feature type="domain" description="Enolase N-terminal" evidence="11">
    <location>
        <begin position="9"/>
        <end position="138"/>
    </location>
</feature>
<feature type="active site" description="Proton acceptor" evidence="9">
    <location>
        <position position="338"/>
    </location>
</feature>